<feature type="transmembrane region" description="Helical" evidence="1">
    <location>
        <begin position="193"/>
        <end position="212"/>
    </location>
</feature>
<keyword evidence="1" id="KW-1133">Transmembrane helix</keyword>
<sequence>MASPLIRYICIAVALVALDGAIGMALVTSMVGFLANRGKGPFEVADSPSNFALSGQPANLIVDQGHTTNGTCGTALILVGVGGVLALVLEIKSRKKCGKSSKIFYLWALCTILNWLLTLTALIYTFVVTTMTDNQTIDIALAAANKAPAKYPKDDWTPENWYTAVLDLPLTNDGDRDVISRNVSLMRGWRFNIIPLFILGFVLMDLVILEVLRTRKQSRGMYGRAASGDHSSGDQKV</sequence>
<evidence type="ECO:0000256" key="1">
    <source>
        <dbReference type="SAM" id="Phobius"/>
    </source>
</evidence>
<reference evidence="2" key="2">
    <citation type="submission" date="2023-06" db="EMBL/GenBank/DDBJ databases">
        <authorList>
            <consortium name="Lawrence Berkeley National Laboratory"/>
            <person name="Haridas S."/>
            <person name="Hensen N."/>
            <person name="Bonometti L."/>
            <person name="Westerberg I."/>
            <person name="Brannstrom I.O."/>
            <person name="Guillou S."/>
            <person name="Cros-Aarteil S."/>
            <person name="Calhoun S."/>
            <person name="Kuo A."/>
            <person name="Mondo S."/>
            <person name="Pangilinan J."/>
            <person name="Riley R."/>
            <person name="Labutti K."/>
            <person name="Andreopoulos B."/>
            <person name="Lipzen A."/>
            <person name="Chen C."/>
            <person name="Yanf M."/>
            <person name="Daum C."/>
            <person name="Ng V."/>
            <person name="Clum A."/>
            <person name="Steindorff A."/>
            <person name="Ohm R."/>
            <person name="Martin F."/>
            <person name="Silar P."/>
            <person name="Natvig D."/>
            <person name="Lalanne C."/>
            <person name="Gautier V."/>
            <person name="Ament-Velasquez S.L."/>
            <person name="Kruys A."/>
            <person name="Hutchinson M.I."/>
            <person name="Powell A.J."/>
            <person name="Barry K."/>
            <person name="Miller A.N."/>
            <person name="Grigoriev I.V."/>
            <person name="Debuchy R."/>
            <person name="Gladieux P."/>
            <person name="Thoren M.H."/>
            <person name="Johannesson H."/>
        </authorList>
    </citation>
    <scope>NUCLEOTIDE SEQUENCE</scope>
    <source>
        <strain evidence="2">CBS 118394</strain>
    </source>
</reference>
<feature type="transmembrane region" description="Helical" evidence="1">
    <location>
        <begin position="73"/>
        <end position="91"/>
    </location>
</feature>
<gene>
    <name evidence="2" type="ORF">B0H66DRAFT_328563</name>
</gene>
<comment type="caution">
    <text evidence="2">The sequence shown here is derived from an EMBL/GenBank/DDBJ whole genome shotgun (WGS) entry which is preliminary data.</text>
</comment>
<keyword evidence="1" id="KW-0812">Transmembrane</keyword>
<feature type="transmembrane region" description="Helical" evidence="1">
    <location>
        <begin position="103"/>
        <end position="127"/>
    </location>
</feature>
<organism evidence="2 3">
    <name type="scientific">Apodospora peruviana</name>
    <dbReference type="NCBI Taxonomy" id="516989"/>
    <lineage>
        <taxon>Eukaryota</taxon>
        <taxon>Fungi</taxon>
        <taxon>Dikarya</taxon>
        <taxon>Ascomycota</taxon>
        <taxon>Pezizomycotina</taxon>
        <taxon>Sordariomycetes</taxon>
        <taxon>Sordariomycetidae</taxon>
        <taxon>Sordariales</taxon>
        <taxon>Lasiosphaeriaceae</taxon>
        <taxon>Apodospora</taxon>
    </lineage>
</organism>
<feature type="transmembrane region" description="Helical" evidence="1">
    <location>
        <begin position="12"/>
        <end position="35"/>
    </location>
</feature>
<reference evidence="2" key="1">
    <citation type="journal article" date="2023" name="Mol. Phylogenet. Evol.">
        <title>Genome-scale phylogeny and comparative genomics of the fungal order Sordariales.</title>
        <authorList>
            <person name="Hensen N."/>
            <person name="Bonometti L."/>
            <person name="Westerberg I."/>
            <person name="Brannstrom I.O."/>
            <person name="Guillou S."/>
            <person name="Cros-Aarteil S."/>
            <person name="Calhoun S."/>
            <person name="Haridas S."/>
            <person name="Kuo A."/>
            <person name="Mondo S."/>
            <person name="Pangilinan J."/>
            <person name="Riley R."/>
            <person name="LaButti K."/>
            <person name="Andreopoulos B."/>
            <person name="Lipzen A."/>
            <person name="Chen C."/>
            <person name="Yan M."/>
            <person name="Daum C."/>
            <person name="Ng V."/>
            <person name="Clum A."/>
            <person name="Steindorff A."/>
            <person name="Ohm R.A."/>
            <person name="Martin F."/>
            <person name="Silar P."/>
            <person name="Natvig D.O."/>
            <person name="Lalanne C."/>
            <person name="Gautier V."/>
            <person name="Ament-Velasquez S.L."/>
            <person name="Kruys A."/>
            <person name="Hutchinson M.I."/>
            <person name="Powell A.J."/>
            <person name="Barry K."/>
            <person name="Miller A.N."/>
            <person name="Grigoriev I.V."/>
            <person name="Debuchy R."/>
            <person name="Gladieux P."/>
            <person name="Hiltunen Thoren M."/>
            <person name="Johannesson H."/>
        </authorList>
    </citation>
    <scope>NUCLEOTIDE SEQUENCE</scope>
    <source>
        <strain evidence="2">CBS 118394</strain>
    </source>
</reference>
<dbReference type="Proteomes" id="UP001283341">
    <property type="component" value="Unassembled WGS sequence"/>
</dbReference>
<name>A0AAE0HZS8_9PEZI</name>
<accession>A0AAE0HZS8</accession>
<keyword evidence="1" id="KW-0472">Membrane</keyword>
<protein>
    <submittedName>
        <fullName evidence="2">Uncharacterized protein</fullName>
    </submittedName>
</protein>
<dbReference type="AlphaFoldDB" id="A0AAE0HZS8"/>
<proteinExistence type="predicted"/>
<keyword evidence="3" id="KW-1185">Reference proteome</keyword>
<dbReference type="EMBL" id="JAUEDM010000006">
    <property type="protein sequence ID" value="KAK3314961.1"/>
    <property type="molecule type" value="Genomic_DNA"/>
</dbReference>
<evidence type="ECO:0000313" key="2">
    <source>
        <dbReference type="EMBL" id="KAK3314961.1"/>
    </source>
</evidence>
<evidence type="ECO:0000313" key="3">
    <source>
        <dbReference type="Proteomes" id="UP001283341"/>
    </source>
</evidence>